<evidence type="ECO:0000313" key="2">
    <source>
        <dbReference type="EMBL" id="NYF88225.1"/>
    </source>
</evidence>
<proteinExistence type="predicted"/>
<keyword evidence="1" id="KW-1133">Transmembrane helix</keyword>
<feature type="transmembrane region" description="Helical" evidence="1">
    <location>
        <begin position="157"/>
        <end position="175"/>
    </location>
</feature>
<reference evidence="2 3" key="1">
    <citation type="submission" date="2020-07" db="EMBL/GenBank/DDBJ databases">
        <title>Genomic Encyclopedia of Type Strains, Phase IV (KMG-V): Genome sequencing to study the core and pangenomes of soil and plant-associated prokaryotes.</title>
        <authorList>
            <person name="Whitman W."/>
        </authorList>
    </citation>
    <scope>NUCLEOTIDE SEQUENCE [LARGE SCALE GENOMIC DNA]</scope>
    <source>
        <strain evidence="2 3">M8UP22</strain>
    </source>
</reference>
<feature type="transmembrane region" description="Helical" evidence="1">
    <location>
        <begin position="92"/>
        <end position="113"/>
    </location>
</feature>
<evidence type="ECO:0000313" key="3">
    <source>
        <dbReference type="Proteomes" id="UP000564385"/>
    </source>
</evidence>
<dbReference type="AlphaFoldDB" id="A0A852VD73"/>
<accession>A0A852VD73</accession>
<name>A0A852VD73_9BACT</name>
<protein>
    <submittedName>
        <fullName evidence="2">Membrane protein</fullName>
    </submittedName>
</protein>
<evidence type="ECO:0000256" key="1">
    <source>
        <dbReference type="SAM" id="Phobius"/>
    </source>
</evidence>
<comment type="caution">
    <text evidence="2">The sequence shown here is derived from an EMBL/GenBank/DDBJ whole genome shotgun (WGS) entry which is preliminary data.</text>
</comment>
<feature type="transmembrane region" description="Helical" evidence="1">
    <location>
        <begin position="63"/>
        <end position="80"/>
    </location>
</feature>
<organism evidence="2 3">
    <name type="scientific">Tunturiibacter lichenicola</name>
    <dbReference type="NCBI Taxonomy" id="2051959"/>
    <lineage>
        <taxon>Bacteria</taxon>
        <taxon>Pseudomonadati</taxon>
        <taxon>Acidobacteriota</taxon>
        <taxon>Terriglobia</taxon>
        <taxon>Terriglobales</taxon>
        <taxon>Acidobacteriaceae</taxon>
        <taxon>Tunturiibacter</taxon>
    </lineage>
</organism>
<sequence>MRLPLLILHILGGSIGLLSGTFAIAVRKGSRLHRASGNVFTIAMLTLASSGFCLAILKSQRGNIIGSIVTFYMITTAWLAGRRRNIGQPDWAALFVGLGGAAAVITLGVLTRHHPDKNAPAGMCFFFGVVLLLAAAGDIRMLTRGGIAGRQRITRHLWRMCFGLFIATGSFFLGQQQVFPAFLRGSTFLTILAVLPFPLMIYWLVRVRFSKAYKVQPPPTPMPATP</sequence>
<keyword evidence="1" id="KW-0472">Membrane</keyword>
<dbReference type="EMBL" id="JACCCU010000001">
    <property type="protein sequence ID" value="NYF88225.1"/>
    <property type="molecule type" value="Genomic_DNA"/>
</dbReference>
<dbReference type="Proteomes" id="UP000564385">
    <property type="component" value="Unassembled WGS sequence"/>
</dbReference>
<feature type="transmembrane region" description="Helical" evidence="1">
    <location>
        <begin position="38"/>
        <end position="57"/>
    </location>
</feature>
<feature type="transmembrane region" description="Helical" evidence="1">
    <location>
        <begin position="181"/>
        <end position="205"/>
    </location>
</feature>
<feature type="transmembrane region" description="Helical" evidence="1">
    <location>
        <begin position="6"/>
        <end position="26"/>
    </location>
</feature>
<feature type="transmembrane region" description="Helical" evidence="1">
    <location>
        <begin position="119"/>
        <end position="136"/>
    </location>
</feature>
<gene>
    <name evidence="2" type="ORF">HDF08_000292</name>
</gene>
<keyword evidence="1" id="KW-0812">Transmembrane</keyword>